<proteinExistence type="predicted"/>
<gene>
    <name evidence="2" type="ORF">EV192_1011432</name>
</gene>
<feature type="compositionally biased region" description="Gly residues" evidence="1">
    <location>
        <begin position="406"/>
        <end position="434"/>
    </location>
</feature>
<feature type="compositionally biased region" description="Low complexity" evidence="1">
    <location>
        <begin position="435"/>
        <end position="457"/>
    </location>
</feature>
<feature type="compositionally biased region" description="Low complexity" evidence="1">
    <location>
        <begin position="334"/>
        <end position="350"/>
    </location>
</feature>
<feature type="region of interest" description="Disordered" evidence="1">
    <location>
        <begin position="184"/>
        <end position="203"/>
    </location>
</feature>
<comment type="caution">
    <text evidence="2">The sequence shown here is derived from an EMBL/GenBank/DDBJ whole genome shotgun (WGS) entry which is preliminary data.</text>
</comment>
<organism evidence="2 3">
    <name type="scientific">Actinocrispum wychmicini</name>
    <dbReference type="NCBI Taxonomy" id="1213861"/>
    <lineage>
        <taxon>Bacteria</taxon>
        <taxon>Bacillati</taxon>
        <taxon>Actinomycetota</taxon>
        <taxon>Actinomycetes</taxon>
        <taxon>Pseudonocardiales</taxon>
        <taxon>Pseudonocardiaceae</taxon>
        <taxon>Actinocrispum</taxon>
    </lineage>
</organism>
<evidence type="ECO:0008006" key="4">
    <source>
        <dbReference type="Google" id="ProtNLM"/>
    </source>
</evidence>
<reference evidence="2 3" key="1">
    <citation type="submission" date="2019-03" db="EMBL/GenBank/DDBJ databases">
        <title>Genomic Encyclopedia of Type Strains, Phase IV (KMG-IV): sequencing the most valuable type-strain genomes for metagenomic binning, comparative biology and taxonomic classification.</title>
        <authorList>
            <person name="Goeker M."/>
        </authorList>
    </citation>
    <scope>NUCLEOTIDE SEQUENCE [LARGE SCALE GENOMIC DNA]</scope>
    <source>
        <strain evidence="2 3">DSM 45934</strain>
    </source>
</reference>
<evidence type="ECO:0000256" key="1">
    <source>
        <dbReference type="SAM" id="MobiDB-lite"/>
    </source>
</evidence>
<dbReference type="AlphaFoldDB" id="A0A4V2S914"/>
<dbReference type="RefSeq" id="WP_207925899.1">
    <property type="nucleotide sequence ID" value="NZ_SLWS01000001.1"/>
</dbReference>
<evidence type="ECO:0000313" key="3">
    <source>
        <dbReference type="Proteomes" id="UP000295680"/>
    </source>
</evidence>
<evidence type="ECO:0000313" key="2">
    <source>
        <dbReference type="EMBL" id="TCO65640.1"/>
    </source>
</evidence>
<dbReference type="InterPro" id="IPR038332">
    <property type="entry name" value="PPE_sf"/>
</dbReference>
<feature type="compositionally biased region" description="Basic and acidic residues" evidence="1">
    <location>
        <begin position="469"/>
        <end position="480"/>
    </location>
</feature>
<feature type="compositionally biased region" description="Pro residues" evidence="1">
    <location>
        <begin position="254"/>
        <end position="274"/>
    </location>
</feature>
<dbReference type="PRINTS" id="PR01228">
    <property type="entry name" value="EGGSHELL"/>
</dbReference>
<name>A0A4V2S914_9PSEU</name>
<dbReference type="EMBL" id="SLWS01000001">
    <property type="protein sequence ID" value="TCO65640.1"/>
    <property type="molecule type" value="Genomic_DNA"/>
</dbReference>
<dbReference type="SUPFAM" id="SSF140459">
    <property type="entry name" value="PE/PPE dimer-like"/>
    <property type="match status" value="1"/>
</dbReference>
<sequence length="506" mass="49176">MVDRTSIDGGQQAPTPTDAQVQAAQTKFNVQQYQDEYLCAELRKLVKTILGQDPNSVDTVDPAALANMKQGLYPRAAPAGPGVVYRGIPHQKLYDSVTQGADAGQIGDMASAWQMSSDDLIEASQSNAAQVLAGSEIAWQGQGGDQARAAVASLTNQAGQVGHASMVSAQLYQQQANALAQARNTIPKPPEPPFDQAAAQRQLSTVTDPVANAKLAQQQYEQFAAQQQAHDQAATIVELYDRVVTQTSRNQPGFAPPPPPPPPGPGPGPHPGGPASPGGGSGSGSGVGHGQGFAGGASGQSGPGGGAPGASGGVPGQAGFPSLDGQDGRGGGAPVSPSSSDFGSGSSRPPGGLPFGAGGGYPGGSAGGDGFGGGMVGPGGGFAGGGFDAARSGYGSGGGGRSGGYGQASGGAGGSGGARGSGGAGGSGGDGARSGAGALAAEEAARQRGMTGARGAAGAPGGMPPGAARGEKGEDDEHKRASYLLEPDTDGLFGADQRVPPPVIGG</sequence>
<accession>A0A4V2S914</accession>
<dbReference type="Gene3D" id="1.20.1260.20">
    <property type="entry name" value="PPE superfamily"/>
    <property type="match status" value="1"/>
</dbReference>
<feature type="compositionally biased region" description="Gly residues" evidence="1">
    <location>
        <begin position="275"/>
        <end position="316"/>
    </location>
</feature>
<dbReference type="Proteomes" id="UP000295680">
    <property type="component" value="Unassembled WGS sequence"/>
</dbReference>
<protein>
    <recommendedName>
        <fullName evidence="4">PPE family protein</fullName>
    </recommendedName>
</protein>
<feature type="region of interest" description="Disordered" evidence="1">
    <location>
        <begin position="248"/>
        <end position="361"/>
    </location>
</feature>
<feature type="region of interest" description="Disordered" evidence="1">
    <location>
        <begin position="406"/>
        <end position="506"/>
    </location>
</feature>
<keyword evidence="3" id="KW-1185">Reference proteome</keyword>